<dbReference type="GO" id="GO:0005737">
    <property type="term" value="C:cytoplasm"/>
    <property type="evidence" value="ECO:0007669"/>
    <property type="project" value="TreeGrafter"/>
</dbReference>
<dbReference type="Gene3D" id="2.40.100.10">
    <property type="entry name" value="Cyclophilin-like"/>
    <property type="match status" value="1"/>
</dbReference>
<dbReference type="Pfam" id="PF00160">
    <property type="entry name" value="Pro_isomerase"/>
    <property type="match status" value="1"/>
</dbReference>
<name>A0A061RDW1_9CHLO</name>
<comment type="catalytic activity">
    <reaction evidence="2">
        <text>[protein]-peptidylproline (omega=180) = [protein]-peptidylproline (omega=0)</text>
        <dbReference type="Rhea" id="RHEA:16237"/>
        <dbReference type="Rhea" id="RHEA-COMP:10747"/>
        <dbReference type="Rhea" id="RHEA-COMP:10748"/>
        <dbReference type="ChEBI" id="CHEBI:83833"/>
        <dbReference type="ChEBI" id="CHEBI:83834"/>
        <dbReference type="EC" id="5.2.1.8"/>
    </reaction>
</comment>
<comment type="similarity">
    <text evidence="1 2">Belongs to the cyclophilin-type PPIase family.</text>
</comment>
<accession>A0A061RDW1</accession>
<dbReference type="InterPro" id="IPR029000">
    <property type="entry name" value="Cyclophilin-like_dom_sf"/>
</dbReference>
<reference evidence="4" key="1">
    <citation type="submission" date="2014-05" db="EMBL/GenBank/DDBJ databases">
        <title>The transcriptome of the halophilic microalga Tetraselmis sp. GSL018 isolated from the Great Salt Lake, Utah.</title>
        <authorList>
            <person name="Jinkerson R.E."/>
            <person name="D'Adamo S."/>
            <person name="Posewitz M.C."/>
        </authorList>
    </citation>
    <scope>NUCLEOTIDE SEQUENCE</scope>
    <source>
        <strain evidence="4">GSL018</strain>
    </source>
</reference>
<dbReference type="PANTHER" id="PTHR11071">
    <property type="entry name" value="PEPTIDYL-PROLYL CIS-TRANS ISOMERASE"/>
    <property type="match status" value="1"/>
</dbReference>
<dbReference type="PANTHER" id="PTHR11071:SF561">
    <property type="entry name" value="PEPTIDYL-PROLYL CIS-TRANS ISOMERASE D-RELATED"/>
    <property type="match status" value="1"/>
</dbReference>
<protein>
    <recommendedName>
        <fullName evidence="2">Peptidyl-prolyl cis-trans isomerase</fullName>
        <shortName evidence="2">PPIase</shortName>
        <ecNumber evidence="2">5.2.1.8</ecNumber>
    </recommendedName>
</protein>
<evidence type="ECO:0000256" key="1">
    <source>
        <dbReference type="ARBA" id="ARBA00007365"/>
    </source>
</evidence>
<feature type="domain" description="PPIase cyclophilin-type" evidence="3">
    <location>
        <begin position="123"/>
        <end position="281"/>
    </location>
</feature>
<sequence length="288" mass="32505">MSQLITVAGKINDEKFQRVCVAARWLTKEAEDRFDIRVLNLLPADYDLWLAKSLDKTGIIHKSNVVVLLGDPAKYLGGEQEFLDWARDRHGYDDSKTNAIFFKRMAKRAWEAHMAESGRQYAVMAFSQDEEEIGRILIEVFSDDCPKTCEMFLGLLTARRDEGEQAYEGCPVHRVVPGGWMQSGDVVKGEGDGDPGFSIPDETFKIKHDKPGIVGCANKLGTPHTNNSHFYITFAPLPFLDGKKVAFARVIDGLRVLRMIEKTKLRFERPTKTIRVSHCELLKVPTST</sequence>
<evidence type="ECO:0000259" key="3">
    <source>
        <dbReference type="PROSITE" id="PS50072"/>
    </source>
</evidence>
<dbReference type="InterPro" id="IPR002130">
    <property type="entry name" value="Cyclophilin-type_PPIase_dom"/>
</dbReference>
<dbReference type="EMBL" id="GBEZ01016087">
    <property type="protein sequence ID" value="JAC70133.1"/>
    <property type="molecule type" value="Transcribed_RNA"/>
</dbReference>
<comment type="function">
    <text evidence="2">PPIases accelerate the folding of proteins. It catalyzes the cis-trans isomerization of proline imidic peptide bonds in oligopeptides.</text>
</comment>
<gene>
    <name evidence="4" type="ORF">TSPGSL018_4817</name>
</gene>
<dbReference type="PROSITE" id="PS50072">
    <property type="entry name" value="CSA_PPIASE_2"/>
    <property type="match status" value="1"/>
</dbReference>
<dbReference type="AlphaFoldDB" id="A0A061RDW1"/>
<dbReference type="PRINTS" id="PR00153">
    <property type="entry name" value="CSAPPISMRASE"/>
</dbReference>
<dbReference type="EC" id="5.2.1.8" evidence="2"/>
<organism evidence="4">
    <name type="scientific">Tetraselmis sp. GSL018</name>
    <dbReference type="NCBI Taxonomy" id="582737"/>
    <lineage>
        <taxon>Eukaryota</taxon>
        <taxon>Viridiplantae</taxon>
        <taxon>Chlorophyta</taxon>
        <taxon>core chlorophytes</taxon>
        <taxon>Chlorodendrophyceae</taxon>
        <taxon>Chlorodendrales</taxon>
        <taxon>Chlorodendraceae</taxon>
        <taxon>Tetraselmis</taxon>
    </lineage>
</organism>
<dbReference type="SUPFAM" id="SSF50891">
    <property type="entry name" value="Cyclophilin-like"/>
    <property type="match status" value="1"/>
</dbReference>
<keyword evidence="2" id="KW-0697">Rotamase</keyword>
<proteinExistence type="inferred from homology"/>
<dbReference type="GO" id="GO:0003755">
    <property type="term" value="F:peptidyl-prolyl cis-trans isomerase activity"/>
    <property type="evidence" value="ECO:0007669"/>
    <property type="project" value="UniProtKB-UniRule"/>
</dbReference>
<evidence type="ECO:0000313" key="4">
    <source>
        <dbReference type="EMBL" id="JAC70133.1"/>
    </source>
</evidence>
<keyword evidence="2 4" id="KW-0413">Isomerase</keyword>
<evidence type="ECO:0000256" key="2">
    <source>
        <dbReference type="RuleBase" id="RU363019"/>
    </source>
</evidence>